<feature type="coiled-coil region" evidence="1">
    <location>
        <begin position="62"/>
        <end position="103"/>
    </location>
</feature>
<organism evidence="2">
    <name type="scientific">Asparagus officinalis</name>
    <name type="common">Garden asparagus</name>
    <dbReference type="NCBI Taxonomy" id="4686"/>
    <lineage>
        <taxon>Eukaryota</taxon>
        <taxon>Viridiplantae</taxon>
        <taxon>Streptophyta</taxon>
        <taxon>Embryophyta</taxon>
        <taxon>Tracheophyta</taxon>
        <taxon>Spermatophyta</taxon>
        <taxon>Magnoliopsida</taxon>
        <taxon>Liliopsida</taxon>
        <taxon>Asparagales</taxon>
        <taxon>Asparagaceae</taxon>
        <taxon>Asparagoideae</taxon>
        <taxon>Asparagus</taxon>
    </lineage>
</organism>
<dbReference type="AlphaFoldDB" id="Q2AA18"/>
<reference evidence="2" key="1">
    <citation type="submission" date="2006-03" db="EMBL/GenBank/DDBJ databases">
        <title>Comparative Sequence and Genetic Analyses of Asparagus BACs Reveal No Microsynteny with Onion or Rice.</title>
        <authorList>
            <person name="Jernej J."/>
            <person name="Telgmann A."/>
            <person name="Jung C."/>
            <person name="Cheung F."/>
            <person name="Havey M.J."/>
            <person name="Town C.D."/>
        </authorList>
    </citation>
    <scope>NUCLEOTIDE SEQUENCE</scope>
</reference>
<dbReference type="EMBL" id="AC183436">
    <property type="protein sequence ID" value="ABD63186.1"/>
    <property type="molecule type" value="Genomic_DNA"/>
</dbReference>
<evidence type="ECO:0000313" key="2">
    <source>
        <dbReference type="EMBL" id="ABD63186.1"/>
    </source>
</evidence>
<sequence>MTELAVSRELQRTNLDSEVEPALSLAIISRAHHPGDLRKELSDKKARISALRKRHSATYAKIKGVASDIRGIEKTIARLEAELDQKKAQLAHYEDVRKELEHQSGQIYTKFCRTLHAAERTRKDIVATLPIEAELRKEIEGQVQAAHREKLSAFKSRLKTLKLMKPDV</sequence>
<keyword evidence="1" id="KW-0175">Coiled coil</keyword>
<accession>Q2AA18</accession>
<proteinExistence type="predicted"/>
<protein>
    <submittedName>
        <fullName evidence="2">Uncharacterized protein</fullName>
    </submittedName>
</protein>
<evidence type="ECO:0000256" key="1">
    <source>
        <dbReference type="SAM" id="Coils"/>
    </source>
</evidence>
<gene>
    <name evidence="2" type="ORF">20.t00038</name>
</gene>
<name>Q2AA18_ASPOF</name>